<keyword evidence="2" id="KW-0812">Transmembrane</keyword>
<feature type="region of interest" description="Disordered" evidence="1">
    <location>
        <begin position="225"/>
        <end position="267"/>
    </location>
</feature>
<reference evidence="4" key="1">
    <citation type="journal article" date="2019" name="Int. J. Syst. Evol. Microbiol.">
        <title>The Global Catalogue of Microorganisms (GCM) 10K type strain sequencing project: providing services to taxonomists for standard genome sequencing and annotation.</title>
        <authorList>
            <consortium name="The Broad Institute Genomics Platform"/>
            <consortium name="The Broad Institute Genome Sequencing Center for Infectious Disease"/>
            <person name="Wu L."/>
            <person name="Ma J."/>
        </authorList>
    </citation>
    <scope>NUCLEOTIDE SEQUENCE [LARGE SCALE GENOMIC DNA]</scope>
    <source>
        <strain evidence="4">JCM 18053</strain>
    </source>
</reference>
<feature type="compositionally biased region" description="Low complexity" evidence="1">
    <location>
        <begin position="245"/>
        <end position="256"/>
    </location>
</feature>
<dbReference type="Proteomes" id="UP001499852">
    <property type="component" value="Unassembled WGS sequence"/>
</dbReference>
<feature type="transmembrane region" description="Helical" evidence="2">
    <location>
        <begin position="12"/>
        <end position="31"/>
    </location>
</feature>
<evidence type="ECO:0000313" key="3">
    <source>
        <dbReference type="EMBL" id="GAA5149872.1"/>
    </source>
</evidence>
<evidence type="ECO:0008006" key="5">
    <source>
        <dbReference type="Google" id="ProtNLM"/>
    </source>
</evidence>
<keyword evidence="4" id="KW-1185">Reference proteome</keyword>
<name>A0ABP9PQC3_9BACT</name>
<proteinExistence type="predicted"/>
<comment type="caution">
    <text evidence="3">The sequence shown here is derived from an EMBL/GenBank/DDBJ whole genome shotgun (WGS) entry which is preliminary data.</text>
</comment>
<evidence type="ECO:0000313" key="4">
    <source>
        <dbReference type="Proteomes" id="UP001499852"/>
    </source>
</evidence>
<keyword evidence="2" id="KW-1133">Transmembrane helix</keyword>
<evidence type="ECO:0000256" key="1">
    <source>
        <dbReference type="SAM" id="MobiDB-lite"/>
    </source>
</evidence>
<evidence type="ECO:0000256" key="2">
    <source>
        <dbReference type="SAM" id="Phobius"/>
    </source>
</evidence>
<organism evidence="3 4">
    <name type="scientific">Prosthecobacter algae</name>
    <dbReference type="NCBI Taxonomy" id="1144682"/>
    <lineage>
        <taxon>Bacteria</taxon>
        <taxon>Pseudomonadati</taxon>
        <taxon>Verrucomicrobiota</taxon>
        <taxon>Verrucomicrobiia</taxon>
        <taxon>Verrucomicrobiales</taxon>
        <taxon>Verrucomicrobiaceae</taxon>
        <taxon>Prosthecobacter</taxon>
    </lineage>
</organism>
<accession>A0ABP9PQC3</accession>
<sequence>MNEPANPNKLWGGLIWMVVIITILLLALYLIPQLGYYPAQAYQVKNMKNAREITTLLQAFAAEHRGYYPDHGNDLTSLTSNKVFREIIRQNPSIDESIFGGYGSRFMPDKNIGVSPDYKEALTAGENNWAMTAGLSQTASLASFPLVFENPVDTAWPPRWLVGADGKPVPARTSSGGQVIIGFNDGSVEVTKLREMEGFMHLPAFRLDFYQKLAPSGLKVLNVRLPGTDSDTDPGSLKLPPKGPAPAQTTLPALPAHLDPQKSTDPQ</sequence>
<dbReference type="RefSeq" id="WP_345738978.1">
    <property type="nucleotide sequence ID" value="NZ_BAABIA010000016.1"/>
</dbReference>
<dbReference type="EMBL" id="BAABIA010000016">
    <property type="protein sequence ID" value="GAA5149872.1"/>
    <property type="molecule type" value="Genomic_DNA"/>
</dbReference>
<gene>
    <name evidence="3" type="ORF">GCM10023213_48120</name>
</gene>
<keyword evidence="2" id="KW-0472">Membrane</keyword>
<protein>
    <recommendedName>
        <fullName evidence="5">Type II secretion system protein GspG C-terminal domain-containing protein</fullName>
    </recommendedName>
</protein>